<dbReference type="GO" id="GO:0000139">
    <property type="term" value="C:Golgi membrane"/>
    <property type="evidence" value="ECO:0007669"/>
    <property type="project" value="UniProtKB-SubCell"/>
</dbReference>
<keyword evidence="3" id="KW-0328">Glycosyltransferase</keyword>
<feature type="transmembrane region" description="Helical" evidence="12">
    <location>
        <begin position="37"/>
        <end position="55"/>
    </location>
</feature>
<evidence type="ECO:0000256" key="6">
    <source>
        <dbReference type="ARBA" id="ARBA00022968"/>
    </source>
</evidence>
<dbReference type="PANTHER" id="PTHR11214:SF314">
    <property type="entry name" value="HEXOSYLTRANSFERASE"/>
    <property type="match status" value="1"/>
</dbReference>
<feature type="region of interest" description="Disordered" evidence="11">
    <location>
        <begin position="515"/>
        <end position="606"/>
    </location>
</feature>
<dbReference type="PANTHER" id="PTHR11214">
    <property type="entry name" value="BETA-1,3-N-ACETYLGLUCOSAMINYLTRANSFERASE"/>
    <property type="match status" value="1"/>
</dbReference>
<keyword evidence="5 12" id="KW-0812">Transmembrane</keyword>
<accession>A0ABD0M520</accession>
<evidence type="ECO:0000256" key="2">
    <source>
        <dbReference type="ARBA" id="ARBA00008661"/>
    </source>
</evidence>
<dbReference type="Proteomes" id="UP001519460">
    <property type="component" value="Unassembled WGS sequence"/>
</dbReference>
<organism evidence="13 14">
    <name type="scientific">Batillaria attramentaria</name>
    <dbReference type="NCBI Taxonomy" id="370345"/>
    <lineage>
        <taxon>Eukaryota</taxon>
        <taxon>Metazoa</taxon>
        <taxon>Spiralia</taxon>
        <taxon>Lophotrochozoa</taxon>
        <taxon>Mollusca</taxon>
        <taxon>Gastropoda</taxon>
        <taxon>Caenogastropoda</taxon>
        <taxon>Sorbeoconcha</taxon>
        <taxon>Cerithioidea</taxon>
        <taxon>Batillariidae</taxon>
        <taxon>Batillaria</taxon>
    </lineage>
</organism>
<keyword evidence="9 12" id="KW-0472">Membrane</keyword>
<dbReference type="Pfam" id="PF01762">
    <property type="entry name" value="Galactosyl_T"/>
    <property type="match status" value="2"/>
</dbReference>
<reference evidence="13 14" key="1">
    <citation type="journal article" date="2023" name="Sci. Data">
        <title>Genome assembly of the Korean intertidal mud-creeper Batillaria attramentaria.</title>
        <authorList>
            <person name="Patra A.K."/>
            <person name="Ho P.T."/>
            <person name="Jun S."/>
            <person name="Lee S.J."/>
            <person name="Kim Y."/>
            <person name="Won Y.J."/>
        </authorList>
    </citation>
    <scope>NUCLEOTIDE SEQUENCE [LARGE SCALE GENOMIC DNA]</scope>
    <source>
        <strain evidence="13">Wonlab-2016</strain>
    </source>
</reference>
<gene>
    <name evidence="13" type="ORF">BaRGS_00002245</name>
</gene>
<dbReference type="AlphaFoldDB" id="A0ABD0M520"/>
<feature type="compositionally biased region" description="Low complexity" evidence="11">
    <location>
        <begin position="561"/>
        <end position="573"/>
    </location>
</feature>
<comment type="similarity">
    <text evidence="2">Belongs to the glycosyltransferase 31 family.</text>
</comment>
<evidence type="ECO:0000313" key="14">
    <source>
        <dbReference type="Proteomes" id="UP001519460"/>
    </source>
</evidence>
<keyword evidence="8" id="KW-0333">Golgi apparatus</keyword>
<name>A0ABD0M520_9CAEN</name>
<keyword evidence="10" id="KW-0325">Glycoprotein</keyword>
<evidence type="ECO:0000256" key="1">
    <source>
        <dbReference type="ARBA" id="ARBA00004323"/>
    </source>
</evidence>
<keyword evidence="14" id="KW-1185">Reference proteome</keyword>
<dbReference type="FunFam" id="3.90.550.50:FF:000001">
    <property type="entry name" value="Hexosyltransferase"/>
    <property type="match status" value="2"/>
</dbReference>
<evidence type="ECO:0000313" key="13">
    <source>
        <dbReference type="EMBL" id="KAK7506770.1"/>
    </source>
</evidence>
<evidence type="ECO:0000256" key="5">
    <source>
        <dbReference type="ARBA" id="ARBA00022692"/>
    </source>
</evidence>
<comment type="caution">
    <text evidence="13">The sequence shown here is derived from an EMBL/GenBank/DDBJ whole genome shotgun (WGS) entry which is preliminary data.</text>
</comment>
<dbReference type="GO" id="GO:0016757">
    <property type="term" value="F:glycosyltransferase activity"/>
    <property type="evidence" value="ECO:0007669"/>
    <property type="project" value="UniProtKB-KW"/>
</dbReference>
<feature type="compositionally biased region" description="Polar residues" evidence="11">
    <location>
        <begin position="578"/>
        <end position="606"/>
    </location>
</feature>
<proteinExistence type="inferred from homology"/>
<sequence>MIVCSCCRSIFHVPEGGRSTWVRFICRVLRPRSERAVVAFSLGIMVVWLLVLNLGQTGILKMLRSDDHATNVRLAREHGNFLHFFQGGQLSQPVNRYIKGGDNLHERFNESDPFRQYKKPKRDRKYWRKYGRFWVKLFPAEEYLKPHMDVFTLKENRIITSIPKPEPSIAVGVCKDNAPYLLCFIPSLPKKTISRATIRQTWGEAARGMDWPGKPLRHRVALVFVFGTADYTAEEMEIVRNESRQYGDVLASNMIDSYANLTLKMLVAMQWAVTSCPEFQFLLKADEDTFVNLSLLMDLLTELMDGGHTSFILGYNHLQHKPATSRQGRWNVSRRVYSLDDFPRYVYGHSYVTSADVLPSMLYLAQRMPYFPPEDAFLTGVLAVALNVTPVTENRDPDRSAQKCRVLDLRRFWTHNLLADMLYPVRALFRRGWTAVIAALFLGLTVSLLPGLVTREELPGVCSCPNHVENLVRVVSRHKREVTQTPLIPNTLGASQKNTSRLKKQDAFLDELQTDLPRSGVSKTGGTDNARPENAKFRNGTVRSGKDLPKNKTAASEKKTSSISSVVKSVTSEGSGGQRAQTSVGNKRAGSVTTVPPCQQSHEQPSLSPVEYVMHAFLNSSLSKLERRNMQLLAQMEWIGDDVVVQRNLSTFLANKTSTRRPVPKLLHGQENGCGRDPPFLLVFVPSVANHSATRQVIRDTWAGPAYGQPWPQGINVTQKVKVMFVFGRSNASESVLLSAEQAKYGDIVRADFVDSYQNLTIKMLVALHWSAYFCPGARFFIKVDEDTFVNLPVLLDVLTMVSSRHSHFMMGHRNYIPIVMRSGKWKVNKTDYPFRHFPAYVHGHSYVISGDVIKNITDTAPYVPVVPIEDAYVTGIMAAALNIPRIHAAIFAEASRHVNPCEVVLGRYVSQTRFSVRGMEGLWKSAGSGRCTAWM</sequence>
<evidence type="ECO:0000256" key="11">
    <source>
        <dbReference type="SAM" id="MobiDB-lite"/>
    </source>
</evidence>
<evidence type="ECO:0000256" key="4">
    <source>
        <dbReference type="ARBA" id="ARBA00022679"/>
    </source>
</evidence>
<protein>
    <submittedName>
        <fullName evidence="13">Uncharacterized protein</fullName>
    </submittedName>
</protein>
<evidence type="ECO:0000256" key="8">
    <source>
        <dbReference type="ARBA" id="ARBA00023034"/>
    </source>
</evidence>
<feature type="compositionally biased region" description="Basic and acidic residues" evidence="11">
    <location>
        <begin position="544"/>
        <end position="560"/>
    </location>
</feature>
<keyword evidence="6" id="KW-0735">Signal-anchor</keyword>
<evidence type="ECO:0000256" key="3">
    <source>
        <dbReference type="ARBA" id="ARBA00022676"/>
    </source>
</evidence>
<dbReference type="Gene3D" id="3.90.550.50">
    <property type="match status" value="2"/>
</dbReference>
<evidence type="ECO:0000256" key="9">
    <source>
        <dbReference type="ARBA" id="ARBA00023136"/>
    </source>
</evidence>
<dbReference type="InterPro" id="IPR002659">
    <property type="entry name" value="Glyco_trans_31"/>
</dbReference>
<keyword evidence="7 12" id="KW-1133">Transmembrane helix</keyword>
<evidence type="ECO:0000256" key="12">
    <source>
        <dbReference type="SAM" id="Phobius"/>
    </source>
</evidence>
<evidence type="ECO:0000256" key="7">
    <source>
        <dbReference type="ARBA" id="ARBA00022989"/>
    </source>
</evidence>
<keyword evidence="4" id="KW-0808">Transferase</keyword>
<comment type="subcellular location">
    <subcellularLocation>
        <location evidence="1">Golgi apparatus membrane</location>
        <topology evidence="1">Single-pass type II membrane protein</topology>
    </subcellularLocation>
</comment>
<dbReference type="EMBL" id="JACVVK020000006">
    <property type="protein sequence ID" value="KAK7506770.1"/>
    <property type="molecule type" value="Genomic_DNA"/>
</dbReference>
<evidence type="ECO:0000256" key="10">
    <source>
        <dbReference type="ARBA" id="ARBA00023180"/>
    </source>
</evidence>